<dbReference type="PANTHER" id="PTHR45913">
    <property type="entry name" value="EPM2A-INTERACTING PROTEIN 1"/>
    <property type="match status" value="1"/>
</dbReference>
<evidence type="ECO:0000313" key="3">
    <source>
        <dbReference type="Proteomes" id="UP000261600"/>
    </source>
</evidence>
<dbReference type="InterPro" id="IPR040647">
    <property type="entry name" value="SPIN-DOC_Znf-C2H2"/>
</dbReference>
<dbReference type="Pfam" id="PF18658">
    <property type="entry name" value="zf-C2H2_12"/>
    <property type="match status" value="1"/>
</dbReference>
<name>A0A3Q3ISJ2_MONAL</name>
<dbReference type="SUPFAM" id="SSF53098">
    <property type="entry name" value="Ribonuclease H-like"/>
    <property type="match status" value="1"/>
</dbReference>
<sequence>MILNKQNRNWKAEKLRWETDYLIIDFKGKPVCLVCLETLSVMNDFNISRHYNTLHKFKYEKYTTAARAAIVADLKSKVQKQQYFFFFTSATTTQESALNASYGVALELAKAKKPLLLGTYNLVKNFEGVSLSRHTVTRRVFDIHDHIEEKMKQVMYDCKYFSLTLDESTDVTDVSQLLIFTRTIDISFEVHEELLKLVSLHDTTCHDSVPLAYGCFDKLSAVVTDGAPAMQGRHTGFEGLLQQNSANCPILHCIIHQALCARTLDFSHVMDLVTKITNLIRGGNRSLSHRRLTAFLDDVDAAYGDLQMHTDIRWMSRGKCLERFFALRSEIPVFLEDSVRGDTSAYCRKLKRHCIPLRHGLPYGHYLTSKSLKHKFAGETSWTPSLLLSASNPQNCSLNSAICSQTHFFFFFKQEILLSMIRMFGSAYICESSFSTMKHIKSKERNGLTDDTVFHLMRIGCTEFDTDIQSVVHQQAKPQVSHFTERVRSY</sequence>
<protein>
    <recommendedName>
        <fullName evidence="1">SPIN-DOC-like zinc-finger domain-containing protein</fullName>
    </recommendedName>
</protein>
<dbReference type="InterPro" id="IPR012337">
    <property type="entry name" value="RNaseH-like_sf"/>
</dbReference>
<dbReference type="PANTHER" id="PTHR45913:SF5">
    <property type="entry name" value="GENERAL TRANSCRIPTION FACTOR II-I REPEAT DOMAIN-CONTAINING PROTEIN 2A-LIKE PROTEIN"/>
    <property type="match status" value="1"/>
</dbReference>
<dbReference type="Proteomes" id="UP000261600">
    <property type="component" value="Unplaced"/>
</dbReference>
<evidence type="ECO:0000259" key="1">
    <source>
        <dbReference type="Pfam" id="PF18658"/>
    </source>
</evidence>
<evidence type="ECO:0000313" key="2">
    <source>
        <dbReference type="Ensembl" id="ENSMALP00000006945.1"/>
    </source>
</evidence>
<organism evidence="2 3">
    <name type="scientific">Monopterus albus</name>
    <name type="common">Swamp eel</name>
    <dbReference type="NCBI Taxonomy" id="43700"/>
    <lineage>
        <taxon>Eukaryota</taxon>
        <taxon>Metazoa</taxon>
        <taxon>Chordata</taxon>
        <taxon>Craniata</taxon>
        <taxon>Vertebrata</taxon>
        <taxon>Euteleostomi</taxon>
        <taxon>Actinopterygii</taxon>
        <taxon>Neopterygii</taxon>
        <taxon>Teleostei</taxon>
        <taxon>Neoteleostei</taxon>
        <taxon>Acanthomorphata</taxon>
        <taxon>Anabantaria</taxon>
        <taxon>Synbranchiformes</taxon>
        <taxon>Synbranchidae</taxon>
        <taxon>Monopterus</taxon>
    </lineage>
</organism>
<accession>A0A3Q3ISJ2</accession>
<reference evidence="2" key="2">
    <citation type="submission" date="2025-09" db="UniProtKB">
        <authorList>
            <consortium name="Ensembl"/>
        </authorList>
    </citation>
    <scope>IDENTIFICATION</scope>
</reference>
<reference evidence="2" key="1">
    <citation type="submission" date="2025-08" db="UniProtKB">
        <authorList>
            <consortium name="Ensembl"/>
        </authorList>
    </citation>
    <scope>IDENTIFICATION</scope>
</reference>
<dbReference type="Ensembl" id="ENSMALT00000007091.1">
    <property type="protein sequence ID" value="ENSMALP00000006945.1"/>
    <property type="gene ID" value="ENSMALG00000004944.1"/>
</dbReference>
<dbReference type="AlphaFoldDB" id="A0A3Q3ISJ2"/>
<feature type="domain" description="SPIN-DOC-like zinc-finger" evidence="1">
    <location>
        <begin position="15"/>
        <end position="72"/>
    </location>
</feature>
<keyword evidence="3" id="KW-1185">Reference proteome</keyword>
<proteinExistence type="predicted"/>